<evidence type="ECO:0000313" key="6">
    <source>
        <dbReference type="Proteomes" id="UP000317344"/>
    </source>
</evidence>
<keyword evidence="1" id="KW-0805">Transcription regulation</keyword>
<keyword evidence="2" id="KW-0238">DNA-binding</keyword>
<name>A0A516X1Z5_9ACTN</name>
<dbReference type="PROSITE" id="PS50043">
    <property type="entry name" value="HTH_LUXR_2"/>
    <property type="match status" value="1"/>
</dbReference>
<dbReference type="PANTHER" id="PTHR44688">
    <property type="entry name" value="DNA-BINDING TRANSCRIPTIONAL ACTIVATOR DEVR_DOSR"/>
    <property type="match status" value="1"/>
</dbReference>
<dbReference type="SMART" id="SM00421">
    <property type="entry name" value="HTH_LUXR"/>
    <property type="match status" value="1"/>
</dbReference>
<dbReference type="InterPro" id="IPR041664">
    <property type="entry name" value="AAA_16"/>
</dbReference>
<dbReference type="RefSeq" id="WP_143907452.1">
    <property type="nucleotide sequence ID" value="NZ_CP041765.1"/>
</dbReference>
<dbReference type="Proteomes" id="UP000317344">
    <property type="component" value="Chromosome"/>
</dbReference>
<dbReference type="InterPro" id="IPR000792">
    <property type="entry name" value="Tscrpt_reg_LuxR_C"/>
</dbReference>
<evidence type="ECO:0000256" key="3">
    <source>
        <dbReference type="ARBA" id="ARBA00023163"/>
    </source>
</evidence>
<proteinExistence type="predicted"/>
<dbReference type="GO" id="GO:0006355">
    <property type="term" value="P:regulation of DNA-templated transcription"/>
    <property type="evidence" value="ECO:0007669"/>
    <property type="project" value="InterPro"/>
</dbReference>
<dbReference type="KEGG" id="toy:FO059_06845"/>
<dbReference type="GO" id="GO:0003677">
    <property type="term" value="F:DNA binding"/>
    <property type="evidence" value="ECO:0007669"/>
    <property type="project" value="UniProtKB-KW"/>
</dbReference>
<dbReference type="Gene3D" id="1.10.10.10">
    <property type="entry name" value="Winged helix-like DNA-binding domain superfamily/Winged helix DNA-binding domain"/>
    <property type="match status" value="1"/>
</dbReference>
<reference evidence="5 6" key="2">
    <citation type="submission" date="2019-07" db="EMBL/GenBank/DDBJ databases">
        <authorList>
            <person name="Huang Y."/>
        </authorList>
    </citation>
    <scope>NUCLEOTIDE SEQUENCE [LARGE SCALE GENOMIC DNA]</scope>
    <source>
        <strain evidence="5 6">HY188</strain>
    </source>
</reference>
<evidence type="ECO:0000256" key="1">
    <source>
        <dbReference type="ARBA" id="ARBA00023015"/>
    </source>
</evidence>
<dbReference type="EMBL" id="CP041765">
    <property type="protein sequence ID" value="QDQ97099.1"/>
    <property type="molecule type" value="Genomic_DNA"/>
</dbReference>
<gene>
    <name evidence="5" type="ORF">FO059_06845</name>
</gene>
<dbReference type="OrthoDB" id="3197423at2"/>
<keyword evidence="3" id="KW-0804">Transcription</keyword>
<evidence type="ECO:0000259" key="4">
    <source>
        <dbReference type="PROSITE" id="PS50043"/>
    </source>
</evidence>
<evidence type="ECO:0000256" key="2">
    <source>
        <dbReference type="ARBA" id="ARBA00023125"/>
    </source>
</evidence>
<protein>
    <submittedName>
        <fullName evidence="5">Helix-turn-helix transcriptional regulator</fullName>
    </submittedName>
</protein>
<dbReference type="AlphaFoldDB" id="A0A516X1Z5"/>
<dbReference type="Pfam" id="PF00196">
    <property type="entry name" value="GerE"/>
    <property type="match status" value="1"/>
</dbReference>
<accession>A0A516X1Z5</accession>
<dbReference type="InterPro" id="IPR027417">
    <property type="entry name" value="P-loop_NTPase"/>
</dbReference>
<evidence type="ECO:0000313" key="5">
    <source>
        <dbReference type="EMBL" id="QDQ97099.1"/>
    </source>
</evidence>
<feature type="domain" description="HTH luxR-type" evidence="4">
    <location>
        <begin position="806"/>
        <end position="871"/>
    </location>
</feature>
<dbReference type="InterPro" id="IPR036388">
    <property type="entry name" value="WH-like_DNA-bd_sf"/>
</dbReference>
<dbReference type="PRINTS" id="PR00038">
    <property type="entry name" value="HTHLUXR"/>
</dbReference>
<dbReference type="Gene3D" id="3.40.50.300">
    <property type="entry name" value="P-loop containing nucleotide triphosphate hydrolases"/>
    <property type="match status" value="1"/>
</dbReference>
<dbReference type="CDD" id="cd06170">
    <property type="entry name" value="LuxR_C_like"/>
    <property type="match status" value="1"/>
</dbReference>
<dbReference type="SUPFAM" id="SSF52540">
    <property type="entry name" value="P-loop containing nucleoside triphosphate hydrolases"/>
    <property type="match status" value="1"/>
</dbReference>
<dbReference type="SUPFAM" id="SSF46894">
    <property type="entry name" value="C-terminal effector domain of the bipartite response regulators"/>
    <property type="match status" value="1"/>
</dbReference>
<dbReference type="Pfam" id="PF13191">
    <property type="entry name" value="AAA_16"/>
    <property type="match status" value="1"/>
</dbReference>
<dbReference type="InterPro" id="IPR016032">
    <property type="entry name" value="Sig_transdc_resp-reg_C-effctor"/>
</dbReference>
<keyword evidence="6" id="KW-1185">Reference proteome</keyword>
<organism evidence="5 6">
    <name type="scientific">Tomitella fengzijianii</name>
    <dbReference type="NCBI Taxonomy" id="2597660"/>
    <lineage>
        <taxon>Bacteria</taxon>
        <taxon>Bacillati</taxon>
        <taxon>Actinomycetota</taxon>
        <taxon>Actinomycetes</taxon>
        <taxon>Mycobacteriales</taxon>
        <taxon>Tomitella</taxon>
    </lineage>
</organism>
<dbReference type="PANTHER" id="PTHR44688:SF16">
    <property type="entry name" value="DNA-BINDING TRANSCRIPTIONAL ACTIVATOR DEVR_DOSR"/>
    <property type="match status" value="1"/>
</dbReference>
<sequence length="872" mass="90775">MDSAWPLTGRGAEMRRIARTVRGGNGGAVLVGEVGAGKTRLAAEALDRAERDGLRTCRLVASPASRAVPLGVLDQIAGDAGGDPTQRMHRIFDWLARPGAPPAVVGIDDAHDLDEASAFVVQQIVARRVAPVLITVRTGARTPNSITSLWADDRLRRIDVTPLSFEQTRALLEVVLHAPLEAGSARRLHTLTRGNVLYLRQLLDDEVACGRMVKYAGVWVWSGAPTFTPRLYDLIAAKMGRVPDDVADVVDLLAVGGPLPVSALARIATPEAVESAEESGLVAVDGGAHPAARLAHPLFGEVRRAHCGTLRMRRMSGVVARELAAKGRRDARTVVRRAELMLASDGEASPGLLAVAARCAMHLGDFELADRMLAEVEARDAEVDVLLPRIACLVALGRAEEAVAVCERFERSGGAGDRQAVVRTIHASILVWILARPDRARRVLDDARALCRRTGRIAEHHAVSAALLAVLGHPREAAAEAATAMAAPRLARIHAQIAASAQVSALGSLGLGDGAVRAARSLGDARPRTGEAAGLRCSLGVNLAIALRLAGELGAVPEIAGEFFPHDAARPLRGWRFAAETALRGVIRLDAGAVADAVRLLREAVAQTAVSAECTTMHRYCSMLLAEALGRSGAAGDGRVALQRIDAARPAGFVWADSQLSVARAWVFAAEGAATEAVAAARAAAARAADRGQIADQVFCLQAAVQFGDATAAADLAPVAGRVHGPRAAAALSHATALAGSDGDALLSASAAYEAYGDVIAAADAAAQAAVVFRAQGRRGSALTARAVADRVTADCPGADTPALRAMAAPSGLTPRQREIAGLVARGLSNREVADRLHLSVRTVEGHLYRACLAADVDSRDGLAAVLGGAAE</sequence>
<reference evidence="5 6" key="1">
    <citation type="submission" date="2019-07" db="EMBL/GenBank/DDBJ databases">
        <title>Tomitella cavernea sp. nov., an actinomycete isolated from soil.</title>
        <authorList>
            <person name="Cheng J."/>
        </authorList>
    </citation>
    <scope>NUCLEOTIDE SEQUENCE [LARGE SCALE GENOMIC DNA]</scope>
    <source>
        <strain evidence="5 6">HY188</strain>
    </source>
</reference>